<feature type="domain" description="Peptidase S74" evidence="2">
    <location>
        <begin position="593"/>
        <end position="708"/>
    </location>
</feature>
<reference evidence="3 4" key="1">
    <citation type="journal article" date="2012" name="Int. J. Syst. Evol. Microbiol.">
        <title>Characterization of Tetragenococcus strains from sugar thick juice reveals a novel species, Tetragenococcus osmophilus sp. nov., and divides Tetragenococcus halophilus into two subspecies, T. halophilus subsp. halophilus subsp. nov. and T. halophilus subsp. flandriensis subsp. nov.</title>
        <authorList>
            <person name="Juste A."/>
            <person name="Van Trappen S."/>
            <person name="Verreth C."/>
            <person name="Cleenwerck I."/>
            <person name="De Vos P."/>
            <person name="Lievens B."/>
            <person name="Willems K.A."/>
        </authorList>
    </citation>
    <scope>NUCLEOTIDE SEQUENCE [LARGE SCALE GENOMIC DNA]</scope>
    <source>
        <strain evidence="3 4">LMG 26042</strain>
    </source>
</reference>
<dbReference type="PROSITE" id="PS51688">
    <property type="entry name" value="ICA"/>
    <property type="match status" value="1"/>
</dbReference>
<evidence type="ECO:0000256" key="1">
    <source>
        <dbReference type="SAM" id="MobiDB-lite"/>
    </source>
</evidence>
<protein>
    <recommendedName>
        <fullName evidence="2">Peptidase S74 domain-containing protein</fullName>
    </recommendedName>
</protein>
<feature type="region of interest" description="Disordered" evidence="1">
    <location>
        <begin position="152"/>
        <end position="171"/>
    </location>
</feature>
<dbReference type="AlphaFoldDB" id="A0A3G5FIK2"/>
<evidence type="ECO:0000313" key="4">
    <source>
        <dbReference type="Proteomes" id="UP000280475"/>
    </source>
</evidence>
<feature type="region of interest" description="Disordered" evidence="1">
    <location>
        <begin position="1"/>
        <end position="30"/>
    </location>
</feature>
<evidence type="ECO:0000259" key="2">
    <source>
        <dbReference type="PROSITE" id="PS51688"/>
    </source>
</evidence>
<dbReference type="RefSeq" id="WP_103892487.1">
    <property type="nucleotide sequence ID" value="NZ_CP027768.1"/>
</dbReference>
<name>A0A3G5FIK2_TETHA</name>
<dbReference type="InterPro" id="IPR030392">
    <property type="entry name" value="S74_ICA"/>
</dbReference>
<dbReference type="EMBL" id="CP027768">
    <property type="protein sequence ID" value="AYW50187.1"/>
    <property type="molecule type" value="Genomic_DNA"/>
</dbReference>
<gene>
    <name evidence="3" type="ORF">C7H83_06800</name>
</gene>
<feature type="region of interest" description="Disordered" evidence="1">
    <location>
        <begin position="73"/>
        <end position="94"/>
    </location>
</feature>
<organism evidence="3 4">
    <name type="scientific">Tetragenococcus halophilus</name>
    <name type="common">Pediococcus halophilus</name>
    <dbReference type="NCBI Taxonomy" id="51669"/>
    <lineage>
        <taxon>Bacteria</taxon>
        <taxon>Bacillati</taxon>
        <taxon>Bacillota</taxon>
        <taxon>Bacilli</taxon>
        <taxon>Lactobacillales</taxon>
        <taxon>Enterococcaceae</taxon>
        <taxon>Tetragenococcus</taxon>
    </lineage>
</organism>
<dbReference type="Proteomes" id="UP000280475">
    <property type="component" value="Chromosome"/>
</dbReference>
<proteinExistence type="predicted"/>
<accession>A0A3G5FIK2</accession>
<sequence length="713" mass="79602">MVVQDEISFTKVKNGKAGAPGPPGEDGQSQYTHIAYANSEDGKQDFSVDNPNRDYVGMYVDFKQLDSTNPEDYAWSKIKGDQGEKGIPGKTGDDGKTPYFHVAYANSEDGETDFSTSDSQNKAYIGQYTDYTQADSTKPSDYHWTKIKGEKGEEGEDGYTPIKGTDYFDGEDGQDGRSSYLWVRYSQFEDGSGMTTDPTDAVYTGIATTEEGISPADYRDYTWQKTLGKEGVPGEPGSNGQTSYLHIKYSNDGGQTFTSNEGETPGEWIGQYVDFTKSDSSSVTDYTWSKVKGDPTGLTEQNEIPVNPYEGMLWKNTGNNAGYISGATYRFNGSEWEIFTFRAENISADTIETLTSKTGSLDITDWLTFTETNKGLRGTYNFGDPVNNSFIPRWYEGNLELGYRRLMFLSDIYEVNSDQSKGKYLYYTETYFAGDQIKLRQYTDSSTDNLKGRIDMTASMFQITNNWSQNSGVMLSASGDSMFTGQMDIGNNLQVTGDIIGWKNIMSGRIDPNPDWSTFQINENFINGIPKINLYNGSAGIQLETYGSDKADLKIGRDSTGPRVYSWGIRNRTYSYAANMFVTSNGTLGMSTSASKYKLNIAPLSKDESLELGNKLLTINPSKWWDKAEVENYTDELTSGEFYGDYNTVKSHYGLIAEDLEKAGLDPYISKNEETGEIVGIEYDRLWTVLIPVIKQQREEIEKLKMKVGGLEE</sequence>
<evidence type="ECO:0000313" key="3">
    <source>
        <dbReference type="EMBL" id="AYW50187.1"/>
    </source>
</evidence>